<dbReference type="AlphaFoldDB" id="A0AA38BZ05"/>
<evidence type="ECO:0000313" key="1">
    <source>
        <dbReference type="EMBL" id="KAH9291720.1"/>
    </source>
</evidence>
<evidence type="ECO:0000313" key="2">
    <source>
        <dbReference type="Proteomes" id="UP000824469"/>
    </source>
</evidence>
<comment type="caution">
    <text evidence="1">The sequence shown here is derived from an EMBL/GenBank/DDBJ whole genome shotgun (WGS) entry which is preliminary data.</text>
</comment>
<dbReference type="PANTHER" id="PTHR22796:SF1">
    <property type="entry name" value="VWFA DOMAIN-CONTAINING PROTEIN"/>
    <property type="match status" value="1"/>
</dbReference>
<protein>
    <submittedName>
        <fullName evidence="1">Uncharacterized protein</fullName>
    </submittedName>
</protein>
<feature type="non-terminal residue" evidence="1">
    <location>
        <position position="537"/>
    </location>
</feature>
<proteinExistence type="predicted"/>
<organism evidence="1 2">
    <name type="scientific">Taxus chinensis</name>
    <name type="common">Chinese yew</name>
    <name type="synonym">Taxus wallichiana var. chinensis</name>
    <dbReference type="NCBI Taxonomy" id="29808"/>
    <lineage>
        <taxon>Eukaryota</taxon>
        <taxon>Viridiplantae</taxon>
        <taxon>Streptophyta</taxon>
        <taxon>Embryophyta</taxon>
        <taxon>Tracheophyta</taxon>
        <taxon>Spermatophyta</taxon>
        <taxon>Pinopsida</taxon>
        <taxon>Pinidae</taxon>
        <taxon>Conifers II</taxon>
        <taxon>Cupressales</taxon>
        <taxon>Taxaceae</taxon>
        <taxon>Taxus</taxon>
    </lineage>
</organism>
<reference evidence="1 2" key="1">
    <citation type="journal article" date="2021" name="Nat. Plants">
        <title>The Taxus genome provides insights into paclitaxel biosynthesis.</title>
        <authorList>
            <person name="Xiong X."/>
            <person name="Gou J."/>
            <person name="Liao Q."/>
            <person name="Li Y."/>
            <person name="Zhou Q."/>
            <person name="Bi G."/>
            <person name="Li C."/>
            <person name="Du R."/>
            <person name="Wang X."/>
            <person name="Sun T."/>
            <person name="Guo L."/>
            <person name="Liang H."/>
            <person name="Lu P."/>
            <person name="Wu Y."/>
            <person name="Zhang Z."/>
            <person name="Ro D.K."/>
            <person name="Shang Y."/>
            <person name="Huang S."/>
            <person name="Yan J."/>
        </authorList>
    </citation>
    <scope>NUCLEOTIDE SEQUENCE [LARGE SCALE GENOMIC DNA]</scope>
    <source>
        <strain evidence="1">Ta-2019</strain>
    </source>
</reference>
<gene>
    <name evidence="1" type="ORF">KI387_043089</name>
</gene>
<keyword evidence="2" id="KW-1185">Reference proteome</keyword>
<accession>A0AA38BZ05</accession>
<dbReference type="EMBL" id="JAHRHJ020003438">
    <property type="protein sequence ID" value="KAH9291720.1"/>
    <property type="molecule type" value="Genomic_DNA"/>
</dbReference>
<sequence length="537" mass="61069">MENRIDSCYDNGSTFLRDLKLLIAQIAAKDWTSIDSKRVAVIVDILRRNLVSAVHMGCLSTNIDEELQVFVNFDTQEEVPDFPVAVGDFSCNIKDSGLYLSPCEESSICATIRDVLSQLRSSWELVLPRNGSNGEVWHSMFKNFRESLAERRQDRVQKWIRANTAEFCDNDEVQRLQLEANVALGKVKQGLSVCGCKCSVCFWRCVLEKGHGDDHSCMSNHSCAESCSYCARGGGSFNVCKDLAGHEGSHDCKEKNHTCQETCHLFQMSSNCNELCSLRPEHFGQHKCNSPQHVCNKKCSLPSCSNPCAVPIERKHKRHKCHERYCQSNCSIKGCSRTCGVKDHFHDLDPYAEHLCGNEHACPEECEMFGICEIFTELVRQTQVFQGQRGSFEYELVSETGSRPYHKKQGRGHIHLVLCPKVKCTSNLYDGSRHETMKYGPDVDIAKDEMTHETYWQYVRFVDPCTEEEREEFGRCNHYYKSEEHETEAGGSDKSYCTEKLWHPPIKSTGHNISSAGYITDDGHHFGCDHYKNVPHH</sequence>
<name>A0AA38BZ05_TAXCH</name>
<dbReference type="Proteomes" id="UP000824469">
    <property type="component" value="Unassembled WGS sequence"/>
</dbReference>
<dbReference type="PANTHER" id="PTHR22796">
    <property type="entry name" value="URG4-RELATED"/>
    <property type="match status" value="1"/>
</dbReference>